<evidence type="ECO:0000313" key="3">
    <source>
        <dbReference type="Proteomes" id="UP001213000"/>
    </source>
</evidence>
<feature type="transmembrane region" description="Helical" evidence="1">
    <location>
        <begin position="132"/>
        <end position="152"/>
    </location>
</feature>
<organism evidence="2 3">
    <name type="scientific">Leucocoprinus birnbaumii</name>
    <dbReference type="NCBI Taxonomy" id="56174"/>
    <lineage>
        <taxon>Eukaryota</taxon>
        <taxon>Fungi</taxon>
        <taxon>Dikarya</taxon>
        <taxon>Basidiomycota</taxon>
        <taxon>Agaricomycotina</taxon>
        <taxon>Agaricomycetes</taxon>
        <taxon>Agaricomycetidae</taxon>
        <taxon>Agaricales</taxon>
        <taxon>Agaricineae</taxon>
        <taxon>Agaricaceae</taxon>
        <taxon>Leucocoprinus</taxon>
    </lineage>
</organism>
<feature type="transmembrane region" description="Helical" evidence="1">
    <location>
        <begin position="62"/>
        <end position="82"/>
    </location>
</feature>
<reference evidence="2" key="1">
    <citation type="submission" date="2022-07" db="EMBL/GenBank/DDBJ databases">
        <title>Genome Sequence of Leucocoprinus birnbaumii.</title>
        <authorList>
            <person name="Buettner E."/>
        </authorList>
    </citation>
    <scope>NUCLEOTIDE SEQUENCE</scope>
    <source>
        <strain evidence="2">VT141</strain>
    </source>
</reference>
<dbReference type="Proteomes" id="UP001213000">
    <property type="component" value="Unassembled WGS sequence"/>
</dbReference>
<dbReference type="AlphaFoldDB" id="A0AAD5YLB6"/>
<proteinExistence type="predicted"/>
<dbReference type="EMBL" id="JANIEX010001061">
    <property type="protein sequence ID" value="KAJ3561068.1"/>
    <property type="molecule type" value="Genomic_DNA"/>
</dbReference>
<accession>A0AAD5YLB6</accession>
<protein>
    <submittedName>
        <fullName evidence="2">Uncharacterized protein</fullName>
    </submittedName>
</protein>
<keyword evidence="1" id="KW-1133">Transmembrane helix</keyword>
<evidence type="ECO:0000313" key="2">
    <source>
        <dbReference type="EMBL" id="KAJ3561068.1"/>
    </source>
</evidence>
<name>A0AAD5YLB6_9AGAR</name>
<gene>
    <name evidence="2" type="ORF">NP233_g10424</name>
</gene>
<keyword evidence="1" id="KW-0812">Transmembrane</keyword>
<comment type="caution">
    <text evidence="2">The sequence shown here is derived from an EMBL/GenBank/DDBJ whole genome shotgun (WGS) entry which is preliminary data.</text>
</comment>
<feature type="transmembrane region" description="Helical" evidence="1">
    <location>
        <begin position="172"/>
        <end position="197"/>
    </location>
</feature>
<sequence length="265" mass="29772">MTSFPEESTLLNPDTYLNHLSPSDGRQFEIGRNFTLVTLGMTICDILIYLPEDWRILRQNPFQCVVLCFVFSRLLALGYVLIGVLERTMPFENPYLPSMASSFFGLFALYCSTFLFLRRLHAVFSDSRKVRWSFSAFWIIFAALGFMGPFGFRPTFIPGTHYYRGSDIKPYMGLGGILLMTAMATILIPLTVFIANISEHLLMTLIMAIVPFEASMACRTYRNLPLCQLLDPEATLDGTHSPCTMTDIHSGAVNSNLPPGSLNNC</sequence>
<feature type="transmembrane region" description="Helical" evidence="1">
    <location>
        <begin position="102"/>
        <end position="120"/>
    </location>
</feature>
<evidence type="ECO:0000256" key="1">
    <source>
        <dbReference type="SAM" id="Phobius"/>
    </source>
</evidence>
<keyword evidence="3" id="KW-1185">Reference proteome</keyword>
<keyword evidence="1" id="KW-0472">Membrane</keyword>
<feature type="transmembrane region" description="Helical" evidence="1">
    <location>
        <begin position="30"/>
        <end position="50"/>
    </location>
</feature>